<feature type="repeat" description="PPR" evidence="3">
    <location>
        <begin position="519"/>
        <end position="553"/>
    </location>
</feature>
<evidence type="ECO:0000256" key="2">
    <source>
        <dbReference type="ARBA" id="ARBA00022946"/>
    </source>
</evidence>
<feature type="region of interest" description="Disordered" evidence="4">
    <location>
        <begin position="94"/>
        <end position="117"/>
    </location>
</feature>
<feature type="region of interest" description="Disordered" evidence="4">
    <location>
        <begin position="62"/>
        <end position="82"/>
    </location>
</feature>
<proteinExistence type="predicted"/>
<evidence type="ECO:0000256" key="3">
    <source>
        <dbReference type="PROSITE-ProRule" id="PRU00708"/>
    </source>
</evidence>
<dbReference type="InterPro" id="IPR011990">
    <property type="entry name" value="TPR-like_helical_dom_sf"/>
</dbReference>
<dbReference type="Pfam" id="PF13041">
    <property type="entry name" value="PPR_2"/>
    <property type="match status" value="1"/>
</dbReference>
<dbReference type="AlphaFoldDB" id="A0AAD8VQZ4"/>
<dbReference type="Gene3D" id="1.25.40.10">
    <property type="entry name" value="Tetratricopeptide repeat domain"/>
    <property type="match status" value="3"/>
</dbReference>
<dbReference type="Proteomes" id="UP001231189">
    <property type="component" value="Unassembled WGS sequence"/>
</dbReference>
<reference evidence="5" key="1">
    <citation type="submission" date="2023-07" db="EMBL/GenBank/DDBJ databases">
        <title>A chromosome-level genome assembly of Lolium multiflorum.</title>
        <authorList>
            <person name="Chen Y."/>
            <person name="Copetti D."/>
            <person name="Kolliker R."/>
            <person name="Studer B."/>
        </authorList>
    </citation>
    <scope>NUCLEOTIDE SEQUENCE</scope>
    <source>
        <strain evidence="5">02402/16</strain>
        <tissue evidence="5">Leaf</tissue>
    </source>
</reference>
<feature type="region of interest" description="Disordered" evidence="4">
    <location>
        <begin position="23"/>
        <end position="45"/>
    </location>
</feature>
<evidence type="ECO:0000313" key="5">
    <source>
        <dbReference type="EMBL" id="KAK1614541.1"/>
    </source>
</evidence>
<evidence type="ECO:0000313" key="6">
    <source>
        <dbReference type="Proteomes" id="UP001231189"/>
    </source>
</evidence>
<dbReference type="NCBIfam" id="TIGR00756">
    <property type="entry name" value="PPR"/>
    <property type="match status" value="1"/>
</dbReference>
<evidence type="ECO:0008006" key="7">
    <source>
        <dbReference type="Google" id="ProtNLM"/>
    </source>
</evidence>
<evidence type="ECO:0000256" key="1">
    <source>
        <dbReference type="ARBA" id="ARBA00022737"/>
    </source>
</evidence>
<dbReference type="PANTHER" id="PTHR47262:SF1">
    <property type="entry name" value="OS02G0132600 PROTEIN"/>
    <property type="match status" value="1"/>
</dbReference>
<accession>A0AAD8VQZ4</accession>
<dbReference type="PANTHER" id="PTHR47262">
    <property type="entry name" value="OS02G0132600 PROTEIN"/>
    <property type="match status" value="1"/>
</dbReference>
<organism evidence="5 6">
    <name type="scientific">Lolium multiflorum</name>
    <name type="common">Italian ryegrass</name>
    <name type="synonym">Lolium perenne subsp. multiflorum</name>
    <dbReference type="NCBI Taxonomy" id="4521"/>
    <lineage>
        <taxon>Eukaryota</taxon>
        <taxon>Viridiplantae</taxon>
        <taxon>Streptophyta</taxon>
        <taxon>Embryophyta</taxon>
        <taxon>Tracheophyta</taxon>
        <taxon>Spermatophyta</taxon>
        <taxon>Magnoliopsida</taxon>
        <taxon>Liliopsida</taxon>
        <taxon>Poales</taxon>
        <taxon>Poaceae</taxon>
        <taxon>BOP clade</taxon>
        <taxon>Pooideae</taxon>
        <taxon>Poodae</taxon>
        <taxon>Poeae</taxon>
        <taxon>Poeae Chloroplast Group 2 (Poeae type)</taxon>
        <taxon>Loliodinae</taxon>
        <taxon>Loliinae</taxon>
        <taxon>Lolium</taxon>
    </lineage>
</organism>
<dbReference type="EMBL" id="JAUUTY010000006">
    <property type="protein sequence ID" value="KAK1614541.1"/>
    <property type="molecule type" value="Genomic_DNA"/>
</dbReference>
<dbReference type="InterPro" id="IPR002885">
    <property type="entry name" value="PPR_rpt"/>
</dbReference>
<keyword evidence="1" id="KW-0677">Repeat</keyword>
<protein>
    <recommendedName>
        <fullName evidence="7">Pentatricopeptide repeat-containing protein</fullName>
    </recommendedName>
</protein>
<comment type="caution">
    <text evidence="5">The sequence shown here is derived from an EMBL/GenBank/DDBJ whole genome shotgun (WGS) entry which is preliminary data.</text>
</comment>
<dbReference type="PROSITE" id="PS51375">
    <property type="entry name" value="PPR"/>
    <property type="match status" value="1"/>
</dbReference>
<gene>
    <name evidence="5" type="ORF">QYE76_020058</name>
</gene>
<keyword evidence="6" id="KW-1185">Reference proteome</keyword>
<keyword evidence="2" id="KW-0809">Transit peptide</keyword>
<sequence length="856" mass="97244">MWKRLLETTKKVVSAAPKLAPAAPKLATRKRPSCTRRPDVSPATKVTQEALLRLEQATVSKNTTLPSALPHALANDGEDEDNSRDFTTEILSILNGPEDTEESGDTEAATEESEDAEDVISNKILEMEWFAGSQPSNTSTQYRKEVAREKKKRYIFKNTETRRFTRLMRMCADKLGTESALEFFGRLGRETGIKEFNALIRVCLDKARDCEDIDSAVEHIFRAYRLFELMKDRGFQIEEDSYGPFLLYLVDVELLEEFEMFSAFFKDANPRCYSRIAYYEMLLLIRAQDEESIQELCCSVEDCNEEAHYGIAESYMLAFAESNRTVDFVRFLELLDQKQLSGSKYISSIFKYMGRFELENYADKLLQEMTSKECADGKVSSLTFDYAANVPNIAAEDVISTFNKWQEKFELAPSVGAYDRIISFCCSSSKISLALDMAECLCKSNPSVPIELLNPIIQACEESYEVHMAQSLYDLMSRHKLKLKNETFRSMISLHVKMKDFQGAYDILTDAEESGETSTVTLYNIIMAGYFREKNHNGAQRVIAQMQSAGVKPDSETFSYLISNCDSEEKVSKYLDELRQDGIQMTKHAYMALINAYSRLGNFDMAKQVVLDNEISPKYLSEVKSALVGALASNGKVSDGLNIFDEIKQSGGCLEPKAAVTLIEHTQTEGELDRLYQLLEELSEPNMWFDGCSRVLQYCVQHNHSDSAVDLLRQLKERSEMSTYMVVDQVFCQIWEMEPVNLDLGMELLRAVKELGLNVSRTSLDFLLSACVKANDSEHAQQIWTEYESSGLPHNVLTSLRMYQAFFSSGQRQAARKLLNTIPKDDPHVRFIIQSCRTTYKTKGRKKPSRKTGDTM</sequence>
<evidence type="ECO:0000256" key="4">
    <source>
        <dbReference type="SAM" id="MobiDB-lite"/>
    </source>
</evidence>
<feature type="compositionally biased region" description="Acidic residues" evidence="4">
    <location>
        <begin position="98"/>
        <end position="117"/>
    </location>
</feature>
<dbReference type="Pfam" id="PF01535">
    <property type="entry name" value="PPR"/>
    <property type="match status" value="2"/>
</dbReference>
<name>A0AAD8VQZ4_LOLMU</name>